<organism evidence="1 2">
    <name type="scientific">Rangifer tarandus platyrhynchus</name>
    <name type="common">Svalbard reindeer</name>
    <dbReference type="NCBI Taxonomy" id="3082113"/>
    <lineage>
        <taxon>Eukaryota</taxon>
        <taxon>Metazoa</taxon>
        <taxon>Chordata</taxon>
        <taxon>Craniata</taxon>
        <taxon>Vertebrata</taxon>
        <taxon>Euteleostomi</taxon>
        <taxon>Mammalia</taxon>
        <taxon>Eutheria</taxon>
        <taxon>Laurasiatheria</taxon>
        <taxon>Artiodactyla</taxon>
        <taxon>Ruminantia</taxon>
        <taxon>Pecora</taxon>
        <taxon>Cervidae</taxon>
        <taxon>Odocoileinae</taxon>
        <taxon>Rangifer</taxon>
    </lineage>
</organism>
<evidence type="ECO:0000313" key="1">
    <source>
        <dbReference type="EMBL" id="CAN0148794.1"/>
    </source>
</evidence>
<reference evidence="1" key="2">
    <citation type="submission" date="2025-03" db="EMBL/GenBank/DDBJ databases">
        <authorList>
            <consortium name="ELIXIR-Norway"/>
            <consortium name="Elixir Norway"/>
        </authorList>
    </citation>
    <scope>NUCLEOTIDE SEQUENCE</scope>
</reference>
<accession>A0AC59Z1X3</accession>
<sequence>MGGGAEAGRQAPSVATRAAGCRHWGVDTGALTAGCGGSFPVPGTQEASVASVATGTYLIEDISPGTVAS</sequence>
<evidence type="ECO:0000313" key="2">
    <source>
        <dbReference type="Proteomes" id="UP001162501"/>
    </source>
</evidence>
<reference evidence="1" key="1">
    <citation type="submission" date="2023-05" db="EMBL/GenBank/DDBJ databases">
        <authorList>
            <consortium name="ELIXIR-Norway"/>
        </authorList>
    </citation>
    <scope>NUCLEOTIDE SEQUENCE</scope>
</reference>
<protein>
    <submittedName>
        <fullName evidence="1">Uncharacterized protein</fullName>
    </submittedName>
</protein>
<dbReference type="Proteomes" id="UP001162501">
    <property type="component" value="Chromosome 21"/>
</dbReference>
<dbReference type="EMBL" id="OX596105">
    <property type="protein sequence ID" value="CAN0148794.1"/>
    <property type="molecule type" value="Genomic_DNA"/>
</dbReference>
<proteinExistence type="predicted"/>
<gene>
    <name evidence="1" type="ORF">MRATA1EN22A_LOCUS12791</name>
</gene>
<name>A0AC59Z1X3_RANTA</name>